<dbReference type="InterPro" id="IPR006102">
    <property type="entry name" value="Ig-like_GH2"/>
</dbReference>
<dbReference type="InterPro" id="IPR006103">
    <property type="entry name" value="Glyco_hydro_2_cat"/>
</dbReference>
<dbReference type="InterPro" id="IPR032311">
    <property type="entry name" value="DUF4982"/>
</dbReference>
<feature type="domain" description="Glycosyl hydrolases family 2 sugar binding" evidence="6">
    <location>
        <begin position="36"/>
        <end position="180"/>
    </location>
</feature>
<dbReference type="Pfam" id="PF16355">
    <property type="entry name" value="DUF4982"/>
    <property type="match status" value="1"/>
</dbReference>
<evidence type="ECO:0000259" key="6">
    <source>
        <dbReference type="Pfam" id="PF02837"/>
    </source>
</evidence>
<dbReference type="InterPro" id="IPR006104">
    <property type="entry name" value="Glyco_hydro_2_N"/>
</dbReference>
<dbReference type="PANTHER" id="PTHR42732:SF1">
    <property type="entry name" value="BETA-MANNOSIDASE"/>
    <property type="match status" value="1"/>
</dbReference>
<feature type="domain" description="Glycoside hydrolase family 2 immunoglobulin-like beta-sandwich" evidence="4">
    <location>
        <begin position="197"/>
        <end position="297"/>
    </location>
</feature>
<dbReference type="PROSITE" id="PS51257">
    <property type="entry name" value="PROKAR_LIPOPROTEIN"/>
    <property type="match status" value="1"/>
</dbReference>
<sequence>MKKIKTLLVLGFIIIITYSCNQHQEKVRITKDFTLDWQFSLGDHPEAVRDSINSDDWRKLNLPHDWSIEGEFSEFNPAKPEGGALPTGIGWYRKEFTLNEAWENKVITIVFDGVYRNSEVWVNGNYLGKRPYGYSSFKYDISRFVKYAGQKNVIAVKVDNSEQPNSRWYTGSGIYRNVWLSVTNKAFVNYWGTFVNTPEITQNRATVSFKATVNNTFESQKKLKIITRILNDKLEEVTKGEEEVVIASGKSKDVKFSLVVDKPKLWNVDHPYLYSVETLVYSNNKLIDNYTTPLGIRSFEFNAQKGFIFNGKSTKIKGVCLHHDLGALGSAINKEAIKRRLVSLKRMGANAIRTAHNPPSPELLQLCDSIGFFVQDELFDVWKKKKVKEDYHNNFEEWHVQDLKDWIVRDRNHPSVFMWSIGNEIREQFDSTGIEITQELTKLVKELDTSRPVTSALTENEPQKNFIYQSGALDVLGFNYKHEAYEDLPNRFKNAKFISSESVSGLATRGHYDFPKDSTQFWPPAHNQPFNGNEDFTVSAYDNIAAYWGATHEDTWKTVKKLPFIAGMFVWTGADYLGEPIPYPYPARSSYFGILDLAGFPKDVYYMYQSEWGNEDVLHLFPHWNWKEGDTIPVWAYYNHADKVELFLNGKSLGVKSKVGDELHVSWDVPYAAGELKAISYKGATKVKETSVKTAGLATSIKLDASKSTIQPNQKDMVFIEVTIQDKNGIMVPDANNHIVFEVTGGADIAGVDNGYQASLEPFQANHRNAYNGKCLLIIKSNGKEEAVHITASSPELSSESITIKSN</sequence>
<protein>
    <submittedName>
        <fullName evidence="9">Beta-galactosidase</fullName>
    </submittedName>
</protein>
<feature type="domain" description="Glycoside hydrolase family 2" evidence="8">
    <location>
        <begin position="701"/>
        <end position="803"/>
    </location>
</feature>
<evidence type="ECO:0000256" key="3">
    <source>
        <dbReference type="ARBA" id="ARBA00023295"/>
    </source>
</evidence>
<evidence type="ECO:0000259" key="7">
    <source>
        <dbReference type="Pfam" id="PF16355"/>
    </source>
</evidence>
<dbReference type="Gene3D" id="2.60.120.260">
    <property type="entry name" value="Galactose-binding domain-like"/>
    <property type="match status" value="1"/>
</dbReference>
<dbReference type="Proteomes" id="UP001143543">
    <property type="component" value="Unassembled WGS sequence"/>
</dbReference>
<dbReference type="InterPro" id="IPR017853">
    <property type="entry name" value="GH"/>
</dbReference>
<evidence type="ECO:0000313" key="10">
    <source>
        <dbReference type="Proteomes" id="UP001143543"/>
    </source>
</evidence>
<dbReference type="InterPro" id="IPR040605">
    <property type="entry name" value="Glyco_hydro2_dom5"/>
</dbReference>
<dbReference type="Pfam" id="PF02837">
    <property type="entry name" value="Glyco_hydro_2_N"/>
    <property type="match status" value="1"/>
</dbReference>
<dbReference type="EMBL" id="BRVO01000002">
    <property type="protein sequence ID" value="GLB49603.1"/>
    <property type="molecule type" value="Genomic_DNA"/>
</dbReference>
<evidence type="ECO:0000259" key="8">
    <source>
        <dbReference type="Pfam" id="PF18565"/>
    </source>
</evidence>
<dbReference type="SUPFAM" id="SSF49785">
    <property type="entry name" value="Galactose-binding domain-like"/>
    <property type="match status" value="1"/>
</dbReference>
<dbReference type="InterPro" id="IPR051913">
    <property type="entry name" value="GH2_Domain-Containing"/>
</dbReference>
<organism evidence="9 10">
    <name type="scientific">Neptunitalea lumnitzerae</name>
    <dbReference type="NCBI Taxonomy" id="2965509"/>
    <lineage>
        <taxon>Bacteria</taxon>
        <taxon>Pseudomonadati</taxon>
        <taxon>Bacteroidota</taxon>
        <taxon>Flavobacteriia</taxon>
        <taxon>Flavobacteriales</taxon>
        <taxon>Flavobacteriaceae</taxon>
        <taxon>Neptunitalea</taxon>
    </lineage>
</organism>
<dbReference type="RefSeq" id="WP_281765230.1">
    <property type="nucleotide sequence ID" value="NZ_BRVO01000002.1"/>
</dbReference>
<dbReference type="InterPro" id="IPR023232">
    <property type="entry name" value="Glyco_hydro_2_AS"/>
</dbReference>
<dbReference type="Pfam" id="PF00703">
    <property type="entry name" value="Glyco_hydro_2"/>
    <property type="match status" value="1"/>
</dbReference>
<dbReference type="PROSITE" id="PS00608">
    <property type="entry name" value="GLYCOSYL_HYDROL_F2_2"/>
    <property type="match status" value="1"/>
</dbReference>
<dbReference type="InterPro" id="IPR013783">
    <property type="entry name" value="Ig-like_fold"/>
</dbReference>
<dbReference type="SUPFAM" id="SSF49303">
    <property type="entry name" value="beta-Galactosidase/glucuronidase domain"/>
    <property type="match status" value="1"/>
</dbReference>
<evidence type="ECO:0000259" key="5">
    <source>
        <dbReference type="Pfam" id="PF02836"/>
    </source>
</evidence>
<dbReference type="SUPFAM" id="SSF51445">
    <property type="entry name" value="(Trans)glycosidases"/>
    <property type="match status" value="1"/>
</dbReference>
<dbReference type="InterPro" id="IPR008979">
    <property type="entry name" value="Galactose-bd-like_sf"/>
</dbReference>
<keyword evidence="10" id="KW-1185">Reference proteome</keyword>
<comment type="caution">
    <text evidence="9">The sequence shown here is derived from an EMBL/GenBank/DDBJ whole genome shotgun (WGS) entry which is preliminary data.</text>
</comment>
<feature type="domain" description="Glycoside hydrolase family 2 catalytic" evidence="5">
    <location>
        <begin position="305"/>
        <end position="487"/>
    </location>
</feature>
<proteinExistence type="inferred from homology"/>
<keyword evidence="2" id="KW-0378">Hydrolase</keyword>
<feature type="domain" description="DUF4982" evidence="7">
    <location>
        <begin position="629"/>
        <end position="687"/>
    </location>
</feature>
<reference evidence="9" key="1">
    <citation type="submission" date="2022-07" db="EMBL/GenBank/DDBJ databases">
        <title>Taxonomy of Novel Oxalotrophic and Methylotrophic Bacteria.</title>
        <authorList>
            <person name="Sahin N."/>
            <person name="Tani A."/>
        </authorList>
    </citation>
    <scope>NUCLEOTIDE SEQUENCE</scope>
    <source>
        <strain evidence="9">Y10</strain>
    </source>
</reference>
<dbReference type="Pfam" id="PF02836">
    <property type="entry name" value="Glyco_hydro_2_C"/>
    <property type="match status" value="1"/>
</dbReference>
<dbReference type="InterPro" id="IPR036156">
    <property type="entry name" value="Beta-gal/glucu_dom_sf"/>
</dbReference>
<dbReference type="Gene3D" id="2.60.40.10">
    <property type="entry name" value="Immunoglobulins"/>
    <property type="match status" value="3"/>
</dbReference>
<evidence type="ECO:0000259" key="4">
    <source>
        <dbReference type="Pfam" id="PF00703"/>
    </source>
</evidence>
<gene>
    <name evidence="9" type="ORF">Y10_19710</name>
</gene>
<evidence type="ECO:0000256" key="1">
    <source>
        <dbReference type="ARBA" id="ARBA00007401"/>
    </source>
</evidence>
<dbReference type="PANTHER" id="PTHR42732">
    <property type="entry name" value="BETA-GALACTOSIDASE"/>
    <property type="match status" value="1"/>
</dbReference>
<name>A0ABQ5MJL1_9FLAO</name>
<dbReference type="Pfam" id="PF18565">
    <property type="entry name" value="Glyco_hydro2_C5"/>
    <property type="match status" value="1"/>
</dbReference>
<accession>A0ABQ5MJL1</accession>
<dbReference type="PRINTS" id="PR00132">
    <property type="entry name" value="GLHYDRLASE2"/>
</dbReference>
<evidence type="ECO:0000256" key="2">
    <source>
        <dbReference type="ARBA" id="ARBA00022801"/>
    </source>
</evidence>
<keyword evidence="3" id="KW-0326">Glycosidase</keyword>
<evidence type="ECO:0000313" key="9">
    <source>
        <dbReference type="EMBL" id="GLB49603.1"/>
    </source>
</evidence>
<dbReference type="InterPro" id="IPR006101">
    <property type="entry name" value="Glyco_hydro_2"/>
</dbReference>
<comment type="similarity">
    <text evidence="1">Belongs to the glycosyl hydrolase 2 family.</text>
</comment>
<dbReference type="Gene3D" id="3.20.20.80">
    <property type="entry name" value="Glycosidases"/>
    <property type="match status" value="1"/>
</dbReference>